<proteinExistence type="predicted"/>
<gene>
    <name evidence="1" type="ORF">U0070_003666</name>
</gene>
<accession>A0AAW0H3U2</accession>
<dbReference type="SUPFAM" id="SSF54843">
    <property type="entry name" value="Ribosomal protein L22"/>
    <property type="match status" value="1"/>
</dbReference>
<evidence type="ECO:0000313" key="2">
    <source>
        <dbReference type="Proteomes" id="UP001488838"/>
    </source>
</evidence>
<name>A0AAW0H3U2_MYOGA</name>
<dbReference type="EMBL" id="JBBHLL010000910">
    <property type="protein sequence ID" value="KAK7797080.1"/>
    <property type="molecule type" value="Genomic_DNA"/>
</dbReference>
<reference evidence="1 2" key="1">
    <citation type="journal article" date="2023" name="bioRxiv">
        <title>Conserved and derived expression patterns and positive selection on dental genes reveal complex evolutionary context of ever-growing rodent molars.</title>
        <authorList>
            <person name="Calamari Z.T."/>
            <person name="Song A."/>
            <person name="Cohen E."/>
            <person name="Akter M."/>
            <person name="Roy R.D."/>
            <person name="Hallikas O."/>
            <person name="Christensen M.M."/>
            <person name="Li P."/>
            <person name="Marangoni P."/>
            <person name="Jernvall J."/>
            <person name="Klein O.D."/>
        </authorList>
    </citation>
    <scope>NUCLEOTIDE SEQUENCE [LARGE SCALE GENOMIC DNA]</scope>
    <source>
        <strain evidence="1">V071</strain>
    </source>
</reference>
<keyword evidence="2" id="KW-1185">Reference proteome</keyword>
<dbReference type="PANTHER" id="PTHR11593">
    <property type="entry name" value="60S RIBOSOMAL PROTEIN L17"/>
    <property type="match status" value="1"/>
</dbReference>
<dbReference type="GO" id="GO:0002181">
    <property type="term" value="P:cytoplasmic translation"/>
    <property type="evidence" value="ECO:0007669"/>
    <property type="project" value="TreeGrafter"/>
</dbReference>
<dbReference type="InterPro" id="IPR036394">
    <property type="entry name" value="Ribosomal_uL22_sf"/>
</dbReference>
<dbReference type="PANTHER" id="PTHR11593:SF10">
    <property type="entry name" value="60S RIBOSOMAL PROTEIN L17"/>
    <property type="match status" value="1"/>
</dbReference>
<dbReference type="GO" id="GO:0022625">
    <property type="term" value="C:cytosolic large ribosomal subunit"/>
    <property type="evidence" value="ECO:0007669"/>
    <property type="project" value="TreeGrafter"/>
</dbReference>
<dbReference type="Gene3D" id="3.90.470.10">
    <property type="entry name" value="Ribosomal protein L22/L17"/>
    <property type="match status" value="1"/>
</dbReference>
<dbReference type="Proteomes" id="UP001488838">
    <property type="component" value="Unassembled WGS sequence"/>
</dbReference>
<dbReference type="InterPro" id="IPR005721">
    <property type="entry name" value="Ribosomal_uL22_euk/arc"/>
</dbReference>
<organism evidence="1 2">
    <name type="scientific">Myodes glareolus</name>
    <name type="common">Bank vole</name>
    <name type="synonym">Clethrionomys glareolus</name>
    <dbReference type="NCBI Taxonomy" id="447135"/>
    <lineage>
        <taxon>Eukaryota</taxon>
        <taxon>Metazoa</taxon>
        <taxon>Chordata</taxon>
        <taxon>Craniata</taxon>
        <taxon>Vertebrata</taxon>
        <taxon>Euteleostomi</taxon>
        <taxon>Mammalia</taxon>
        <taxon>Eutheria</taxon>
        <taxon>Euarchontoglires</taxon>
        <taxon>Glires</taxon>
        <taxon>Rodentia</taxon>
        <taxon>Myomorpha</taxon>
        <taxon>Muroidea</taxon>
        <taxon>Cricetidae</taxon>
        <taxon>Arvicolinae</taxon>
        <taxon>Myodes</taxon>
    </lineage>
</organism>
<comment type="caution">
    <text evidence="1">The sequence shown here is derived from an EMBL/GenBank/DDBJ whole genome shotgun (WGS) entry which is preliminary data.</text>
</comment>
<evidence type="ECO:0000313" key="1">
    <source>
        <dbReference type="EMBL" id="KAK7797080.1"/>
    </source>
</evidence>
<dbReference type="GO" id="GO:0003735">
    <property type="term" value="F:structural constituent of ribosome"/>
    <property type="evidence" value="ECO:0007669"/>
    <property type="project" value="InterPro"/>
</dbReference>
<sequence>MVCYSLDPENPTKSCKSRGINLRVHCKNTRETGQTTKGLHIRKATKHLEDVTLKEQCIPFRRYNGGVRRPGQTVGLKTGSVAKREC</sequence>
<dbReference type="AlphaFoldDB" id="A0AAW0H3U2"/>
<protein>
    <submittedName>
        <fullName evidence="1">Uncharacterized protein</fullName>
    </submittedName>
</protein>